<reference evidence="2 4" key="1">
    <citation type="submission" date="2019-12" db="EMBL/GenBank/DDBJ databases">
        <title>Actinomadura physcomitrii sp. nov., a novel actinomycete isolated from moss [Physcomitrium sphaericum (Ludw) Fuernr].</title>
        <authorList>
            <person name="Zhuang X."/>
        </authorList>
    </citation>
    <scope>NUCLEOTIDE SEQUENCE [LARGE SCALE GENOMIC DNA]</scope>
    <source>
        <strain evidence="2 4">LD22</strain>
    </source>
</reference>
<dbReference type="GO" id="GO:0016787">
    <property type="term" value="F:hydrolase activity"/>
    <property type="evidence" value="ECO:0007669"/>
    <property type="project" value="UniProtKB-KW"/>
</dbReference>
<feature type="domain" description="AB hydrolase-1" evidence="1">
    <location>
        <begin position="52"/>
        <end position="312"/>
    </location>
</feature>
<accession>A0A6I4MEI4</accession>
<dbReference type="InterPro" id="IPR000073">
    <property type="entry name" value="AB_hydrolase_1"/>
</dbReference>
<proteinExistence type="predicted"/>
<dbReference type="Proteomes" id="UP000462055">
    <property type="component" value="Unassembled WGS sequence"/>
</dbReference>
<organism evidence="2 4">
    <name type="scientific">Actinomadura physcomitrii</name>
    <dbReference type="NCBI Taxonomy" id="2650748"/>
    <lineage>
        <taxon>Bacteria</taxon>
        <taxon>Bacillati</taxon>
        <taxon>Actinomycetota</taxon>
        <taxon>Actinomycetes</taxon>
        <taxon>Streptosporangiales</taxon>
        <taxon>Thermomonosporaceae</taxon>
        <taxon>Actinomadura</taxon>
    </lineage>
</organism>
<keyword evidence="4" id="KW-1185">Reference proteome</keyword>
<sequence length="346" mass="36532">MVGTCRHPTGEATVRPLDRSFDVTEEIGTGEPLSQTAWIFAPEDAAEVKGAILCLAGGTYDKRYWHPEVPGHDGYSFGRHLAGRGYVVIALDHLGVGGSSDPTASGAVTLQLMARGDAAVAAQIRARLDGGTLVPGLPPLPHLPLIGAGHSMGACLTTMVQAQAGAYDAVVLLGYGVDITNVHDEKATSEALEERVDETEAIFRATTGTAPDATSTIVPRALLRQLFHGPDVPEEVIRVDDAAQSRVPVRAASEVTTPGYVRQYAEAVDVPIFLGFGRVDVSPDPYAEPACYRASADVTLVIVEGSGHCHNFAGRRGELWNRIASWGDAISSRRTAAASSLEGDVR</sequence>
<keyword evidence="2" id="KW-0378">Hydrolase</keyword>
<dbReference type="GO" id="GO:0016020">
    <property type="term" value="C:membrane"/>
    <property type="evidence" value="ECO:0007669"/>
    <property type="project" value="TreeGrafter"/>
</dbReference>
<dbReference type="AlphaFoldDB" id="A0A6I4MEI4"/>
<name>A0A6I4MEI4_9ACTN</name>
<dbReference type="InterPro" id="IPR029058">
    <property type="entry name" value="AB_hydrolase_fold"/>
</dbReference>
<protein>
    <submittedName>
        <fullName evidence="2">Alpha/beta fold hydrolase</fullName>
    </submittedName>
</protein>
<dbReference type="SUPFAM" id="SSF53474">
    <property type="entry name" value="alpha/beta-Hydrolases"/>
    <property type="match status" value="1"/>
</dbReference>
<dbReference type="Pfam" id="PF12697">
    <property type="entry name" value="Abhydrolase_6"/>
    <property type="match status" value="1"/>
</dbReference>
<evidence type="ECO:0000313" key="2">
    <source>
        <dbReference type="EMBL" id="MWA02367.1"/>
    </source>
</evidence>
<evidence type="ECO:0000313" key="4">
    <source>
        <dbReference type="Proteomes" id="UP000462055"/>
    </source>
</evidence>
<dbReference type="PANTHER" id="PTHR43798:SF33">
    <property type="entry name" value="HYDROLASE, PUTATIVE (AFU_ORTHOLOGUE AFUA_2G14860)-RELATED"/>
    <property type="match status" value="1"/>
</dbReference>
<comment type="caution">
    <text evidence="2">The sequence shown here is derived from an EMBL/GenBank/DDBJ whole genome shotgun (WGS) entry which is preliminary data.</text>
</comment>
<evidence type="ECO:0000313" key="3">
    <source>
        <dbReference type="EMBL" id="MWA03061.1"/>
    </source>
</evidence>
<dbReference type="EMBL" id="WBMS02000013">
    <property type="protein sequence ID" value="MWA02367.1"/>
    <property type="molecule type" value="Genomic_DNA"/>
</dbReference>
<dbReference type="EMBL" id="WBMS02000017">
    <property type="protein sequence ID" value="MWA03061.1"/>
    <property type="molecule type" value="Genomic_DNA"/>
</dbReference>
<evidence type="ECO:0000259" key="1">
    <source>
        <dbReference type="Pfam" id="PF12697"/>
    </source>
</evidence>
<dbReference type="PANTHER" id="PTHR43798">
    <property type="entry name" value="MONOACYLGLYCEROL LIPASE"/>
    <property type="match status" value="1"/>
</dbReference>
<dbReference type="Gene3D" id="3.40.50.1820">
    <property type="entry name" value="alpha/beta hydrolase"/>
    <property type="match status" value="1"/>
</dbReference>
<gene>
    <name evidence="2" type="ORF">F8568_018735</name>
    <name evidence="3" type="ORF">F8568_022315</name>
</gene>
<dbReference type="InterPro" id="IPR050266">
    <property type="entry name" value="AB_hydrolase_sf"/>
</dbReference>